<accession>A0A6J7X371</accession>
<evidence type="ECO:0000259" key="1">
    <source>
        <dbReference type="PROSITE" id="PS50075"/>
    </source>
</evidence>
<feature type="domain" description="Carrier" evidence="1">
    <location>
        <begin position="1"/>
        <end position="79"/>
    </location>
</feature>
<sequence>MIDFIELLNKVARVARPAHHEFIPIQSMDERFEDGCLDSLDMLMVAMYMSELYGIDDEVAKELRPETVQEMLDLINLHKTKEPESIESAMELIK</sequence>
<dbReference type="Gene3D" id="1.10.1200.10">
    <property type="entry name" value="ACP-like"/>
    <property type="match status" value="1"/>
</dbReference>
<dbReference type="InterPro" id="IPR009081">
    <property type="entry name" value="PP-bd_ACP"/>
</dbReference>
<reference evidence="2" key="1">
    <citation type="submission" date="2020-05" db="EMBL/GenBank/DDBJ databases">
        <authorList>
            <person name="Chiriac C."/>
            <person name="Salcher M."/>
            <person name="Ghai R."/>
            <person name="Kavagutti S V."/>
        </authorList>
    </citation>
    <scope>NUCLEOTIDE SEQUENCE</scope>
</reference>
<dbReference type="PROSITE" id="PS50075">
    <property type="entry name" value="CARRIER"/>
    <property type="match status" value="1"/>
</dbReference>
<dbReference type="EMBL" id="LR798335">
    <property type="protein sequence ID" value="CAB5223724.1"/>
    <property type="molecule type" value="Genomic_DNA"/>
</dbReference>
<protein>
    <recommendedName>
        <fullName evidence="1">Carrier domain-containing protein</fullName>
    </recommendedName>
</protein>
<proteinExistence type="predicted"/>
<name>A0A6J7X371_9CAUD</name>
<dbReference type="SUPFAM" id="SSF47336">
    <property type="entry name" value="ACP-like"/>
    <property type="match status" value="1"/>
</dbReference>
<organism evidence="2">
    <name type="scientific">uncultured Caudovirales phage</name>
    <dbReference type="NCBI Taxonomy" id="2100421"/>
    <lineage>
        <taxon>Viruses</taxon>
        <taxon>Duplodnaviria</taxon>
        <taxon>Heunggongvirae</taxon>
        <taxon>Uroviricota</taxon>
        <taxon>Caudoviricetes</taxon>
        <taxon>Peduoviridae</taxon>
        <taxon>Maltschvirus</taxon>
        <taxon>Maltschvirus maltsch</taxon>
    </lineage>
</organism>
<evidence type="ECO:0000313" key="2">
    <source>
        <dbReference type="EMBL" id="CAB5223724.1"/>
    </source>
</evidence>
<dbReference type="InterPro" id="IPR036736">
    <property type="entry name" value="ACP-like_sf"/>
</dbReference>
<gene>
    <name evidence="2" type="ORF">UFOVP393_5</name>
</gene>